<evidence type="ECO:0000313" key="2">
    <source>
        <dbReference type="Proteomes" id="UP001157502"/>
    </source>
</evidence>
<sequence length="63" mass="7236">MKYQFLKGNSNRRIDQLLSLRFGDVHKYYCYMDELAASGRIQGDNADDVSNAVKSMIEKGFKV</sequence>
<dbReference type="Proteomes" id="UP001157502">
    <property type="component" value="Chromosome 18"/>
</dbReference>
<organism evidence="1 2">
    <name type="scientific">Dallia pectoralis</name>
    <name type="common">Alaska blackfish</name>
    <dbReference type="NCBI Taxonomy" id="75939"/>
    <lineage>
        <taxon>Eukaryota</taxon>
        <taxon>Metazoa</taxon>
        <taxon>Chordata</taxon>
        <taxon>Craniata</taxon>
        <taxon>Vertebrata</taxon>
        <taxon>Euteleostomi</taxon>
        <taxon>Actinopterygii</taxon>
        <taxon>Neopterygii</taxon>
        <taxon>Teleostei</taxon>
        <taxon>Protacanthopterygii</taxon>
        <taxon>Esociformes</taxon>
        <taxon>Umbridae</taxon>
        <taxon>Dallia</taxon>
    </lineage>
</organism>
<name>A0ACC2G4A9_DALPE</name>
<dbReference type="EMBL" id="CM055745">
    <property type="protein sequence ID" value="KAJ7998370.1"/>
    <property type="molecule type" value="Genomic_DNA"/>
</dbReference>
<evidence type="ECO:0000313" key="1">
    <source>
        <dbReference type="EMBL" id="KAJ7998370.1"/>
    </source>
</evidence>
<gene>
    <name evidence="1" type="ORF">DPEC_G00221990</name>
</gene>
<proteinExistence type="predicted"/>
<keyword evidence="2" id="KW-1185">Reference proteome</keyword>
<reference evidence="1" key="1">
    <citation type="submission" date="2021-05" db="EMBL/GenBank/DDBJ databases">
        <authorList>
            <person name="Pan Q."/>
            <person name="Jouanno E."/>
            <person name="Zahm M."/>
            <person name="Klopp C."/>
            <person name="Cabau C."/>
            <person name="Louis A."/>
            <person name="Berthelot C."/>
            <person name="Parey E."/>
            <person name="Roest Crollius H."/>
            <person name="Montfort J."/>
            <person name="Robinson-Rechavi M."/>
            <person name="Bouchez O."/>
            <person name="Lampietro C."/>
            <person name="Lopez Roques C."/>
            <person name="Donnadieu C."/>
            <person name="Postlethwait J."/>
            <person name="Bobe J."/>
            <person name="Dillon D."/>
            <person name="Chandos A."/>
            <person name="von Hippel F."/>
            <person name="Guiguen Y."/>
        </authorList>
    </citation>
    <scope>NUCLEOTIDE SEQUENCE</scope>
    <source>
        <strain evidence="1">YG-Jan2019</strain>
    </source>
</reference>
<comment type="caution">
    <text evidence="1">The sequence shown here is derived from an EMBL/GenBank/DDBJ whole genome shotgun (WGS) entry which is preliminary data.</text>
</comment>
<accession>A0ACC2G4A9</accession>
<protein>
    <submittedName>
        <fullName evidence="1">Uncharacterized protein</fullName>
    </submittedName>
</protein>